<comment type="caution">
    <text evidence="2">The sequence shown here is derived from an EMBL/GenBank/DDBJ whole genome shotgun (WGS) entry which is preliminary data.</text>
</comment>
<gene>
    <name evidence="2" type="ORF">CUNI_LOCUS19932</name>
</gene>
<dbReference type="Pfam" id="PF00531">
    <property type="entry name" value="Death"/>
    <property type="match status" value="1"/>
</dbReference>
<dbReference type="InterPro" id="IPR011029">
    <property type="entry name" value="DEATH-like_dom_sf"/>
</dbReference>
<dbReference type="InterPro" id="IPR000488">
    <property type="entry name" value="Death_dom"/>
</dbReference>
<dbReference type="EMBL" id="CAJHNH020007112">
    <property type="protein sequence ID" value="CAG5134374.1"/>
    <property type="molecule type" value="Genomic_DNA"/>
</dbReference>
<sequence>MALAASLGDEWKQVGHYLGVQRARIQAIMRNVTVGERSEQEAKYDMLVTWLKGAAKALDKVSALSMALKYSDRHDLAEAVKERTRDFSDMRQQHLTIAN</sequence>
<dbReference type="Proteomes" id="UP000678393">
    <property type="component" value="Unassembled WGS sequence"/>
</dbReference>
<keyword evidence="3" id="KW-1185">Reference proteome</keyword>
<dbReference type="PROSITE" id="PS50017">
    <property type="entry name" value="DEATH_DOMAIN"/>
    <property type="match status" value="1"/>
</dbReference>
<name>A0A8S3ZZK8_9EUPU</name>
<organism evidence="2 3">
    <name type="scientific">Candidula unifasciata</name>
    <dbReference type="NCBI Taxonomy" id="100452"/>
    <lineage>
        <taxon>Eukaryota</taxon>
        <taxon>Metazoa</taxon>
        <taxon>Spiralia</taxon>
        <taxon>Lophotrochozoa</taxon>
        <taxon>Mollusca</taxon>
        <taxon>Gastropoda</taxon>
        <taxon>Heterobranchia</taxon>
        <taxon>Euthyneura</taxon>
        <taxon>Panpulmonata</taxon>
        <taxon>Eupulmonata</taxon>
        <taxon>Stylommatophora</taxon>
        <taxon>Helicina</taxon>
        <taxon>Helicoidea</taxon>
        <taxon>Geomitridae</taxon>
        <taxon>Candidula</taxon>
    </lineage>
</organism>
<protein>
    <recommendedName>
        <fullName evidence="1">Death domain-containing protein</fullName>
    </recommendedName>
</protein>
<feature type="domain" description="Death" evidence="1">
    <location>
        <begin position="1"/>
        <end position="84"/>
    </location>
</feature>
<proteinExistence type="predicted"/>
<evidence type="ECO:0000313" key="2">
    <source>
        <dbReference type="EMBL" id="CAG5134374.1"/>
    </source>
</evidence>
<dbReference type="OrthoDB" id="6118651at2759"/>
<accession>A0A8S3ZZK8</accession>
<reference evidence="2" key="1">
    <citation type="submission" date="2021-04" db="EMBL/GenBank/DDBJ databases">
        <authorList>
            <consortium name="Molecular Ecology Group"/>
        </authorList>
    </citation>
    <scope>NUCLEOTIDE SEQUENCE</scope>
</reference>
<dbReference type="SUPFAM" id="SSF47986">
    <property type="entry name" value="DEATH domain"/>
    <property type="match status" value="1"/>
</dbReference>
<evidence type="ECO:0000259" key="1">
    <source>
        <dbReference type="PROSITE" id="PS50017"/>
    </source>
</evidence>
<evidence type="ECO:0000313" key="3">
    <source>
        <dbReference type="Proteomes" id="UP000678393"/>
    </source>
</evidence>
<dbReference type="AlphaFoldDB" id="A0A8S3ZZK8"/>
<dbReference type="GO" id="GO:0007165">
    <property type="term" value="P:signal transduction"/>
    <property type="evidence" value="ECO:0007669"/>
    <property type="project" value="InterPro"/>
</dbReference>
<dbReference type="Gene3D" id="1.10.533.10">
    <property type="entry name" value="Death Domain, Fas"/>
    <property type="match status" value="1"/>
</dbReference>